<dbReference type="PANTHER" id="PTHR47505">
    <property type="entry name" value="DNA UTILIZATION PROTEIN YHGH"/>
    <property type="match status" value="1"/>
</dbReference>
<dbReference type="Proteomes" id="UP000031561">
    <property type="component" value="Unassembled WGS sequence"/>
</dbReference>
<organism evidence="2 3">
    <name type="scientific">Lyngbya confervoides BDU141951</name>
    <dbReference type="NCBI Taxonomy" id="1574623"/>
    <lineage>
        <taxon>Bacteria</taxon>
        <taxon>Bacillati</taxon>
        <taxon>Cyanobacteriota</taxon>
        <taxon>Cyanophyceae</taxon>
        <taxon>Oscillatoriophycideae</taxon>
        <taxon>Oscillatoriales</taxon>
        <taxon>Microcoleaceae</taxon>
        <taxon>Lyngbya</taxon>
    </lineage>
</organism>
<comment type="similarity">
    <text evidence="1">Belongs to the ComF/GntX family.</text>
</comment>
<dbReference type="InterPro" id="IPR051910">
    <property type="entry name" value="ComF/GntX_DNA_util-trans"/>
</dbReference>
<dbReference type="RefSeq" id="WP_166280900.1">
    <property type="nucleotide sequence ID" value="NZ_JTHE03000037.1"/>
</dbReference>
<dbReference type="EMBL" id="JTHE03000037">
    <property type="protein sequence ID" value="MCM1982292.1"/>
    <property type="molecule type" value="Genomic_DNA"/>
</dbReference>
<dbReference type="InterPro" id="IPR029057">
    <property type="entry name" value="PRTase-like"/>
</dbReference>
<reference evidence="2 3" key="1">
    <citation type="journal article" date="2015" name="Genome Announc.">
        <title>Draft Genome Sequence of Filamentous Marine Cyanobacterium Lyngbya confervoides Strain BDU141951.</title>
        <authorList>
            <person name="Chandrababunaidu M.M."/>
            <person name="Sen D."/>
            <person name="Tripathy S."/>
        </authorList>
    </citation>
    <scope>NUCLEOTIDE SEQUENCE [LARGE SCALE GENOMIC DNA]</scope>
    <source>
        <strain evidence="2 3">BDU141951</strain>
    </source>
</reference>
<accession>A0ABD4T0Q1</accession>
<dbReference type="InterPro" id="IPR000836">
    <property type="entry name" value="PRTase_dom"/>
</dbReference>
<sequence length="231" mass="26161">MRDRFSWPGVASLLRTLTRPLLWQTCSLCTRKAHGSFCPDCYRQLLECHSNFWDPQSRLMAWGHYHGTLRRAIAQLKYQNQQVIAQTFGDWLGDQWLQIQPQRHGYQVIPIPLHPQRLQDRGYNQAALIADRFCRNTGLRFNPAGLQRVKATQPQFSLSPSDRFENLRYAFALGSSLATTHRALPILLVDDIYTTGATMKSATIALSQKGFHVAGRLVVAKVVEAGSLAPE</sequence>
<dbReference type="SUPFAM" id="SSF53271">
    <property type="entry name" value="PRTase-like"/>
    <property type="match status" value="1"/>
</dbReference>
<keyword evidence="3" id="KW-1185">Reference proteome</keyword>
<evidence type="ECO:0000313" key="2">
    <source>
        <dbReference type="EMBL" id="MCM1982292.1"/>
    </source>
</evidence>
<comment type="caution">
    <text evidence="2">The sequence shown here is derived from an EMBL/GenBank/DDBJ whole genome shotgun (WGS) entry which is preliminary data.</text>
</comment>
<evidence type="ECO:0000256" key="1">
    <source>
        <dbReference type="ARBA" id="ARBA00008007"/>
    </source>
</evidence>
<dbReference type="CDD" id="cd06223">
    <property type="entry name" value="PRTases_typeI"/>
    <property type="match status" value="1"/>
</dbReference>
<protein>
    <submittedName>
        <fullName evidence="2">ComF family protein</fullName>
    </submittedName>
</protein>
<dbReference type="AlphaFoldDB" id="A0ABD4T0Q1"/>
<evidence type="ECO:0000313" key="3">
    <source>
        <dbReference type="Proteomes" id="UP000031561"/>
    </source>
</evidence>
<dbReference type="PANTHER" id="PTHR47505:SF1">
    <property type="entry name" value="DNA UTILIZATION PROTEIN YHGH"/>
    <property type="match status" value="1"/>
</dbReference>
<name>A0ABD4T0Q1_9CYAN</name>
<proteinExistence type="inferred from homology"/>
<gene>
    <name evidence="2" type="ORF">QQ91_0005550</name>
</gene>
<dbReference type="Gene3D" id="3.40.50.2020">
    <property type="match status" value="1"/>
</dbReference>